<sequence>MLKRSRRLEVEWGDCDPAGIVYFPRYFEYFNTSTERMFAFDGMKKIDLLQRYDAVGFPMVETQSKFFEPSQYGDRIRIDSEIVKIGRSSFAVLHRIFNETGELTVECTENRVWTGKDHDGKIRSMPLPADIVAHLESDRLITESFD</sequence>
<dbReference type="Pfam" id="PF13279">
    <property type="entry name" value="4HBT_2"/>
    <property type="match status" value="1"/>
</dbReference>
<dbReference type="SUPFAM" id="SSF54637">
    <property type="entry name" value="Thioesterase/thiol ester dehydrase-isomerase"/>
    <property type="match status" value="1"/>
</dbReference>
<gene>
    <name evidence="2" type="ORF">GCM10011348_28690</name>
</gene>
<name>A0A917ZIZ5_9GAMM</name>
<keyword evidence="3" id="KW-1185">Reference proteome</keyword>
<organism evidence="2 3">
    <name type="scientific">Marinobacterium nitratireducens</name>
    <dbReference type="NCBI Taxonomy" id="518897"/>
    <lineage>
        <taxon>Bacteria</taxon>
        <taxon>Pseudomonadati</taxon>
        <taxon>Pseudomonadota</taxon>
        <taxon>Gammaproteobacteria</taxon>
        <taxon>Oceanospirillales</taxon>
        <taxon>Oceanospirillaceae</taxon>
        <taxon>Marinobacterium</taxon>
    </lineage>
</organism>
<keyword evidence="1" id="KW-0378">Hydrolase</keyword>
<dbReference type="GO" id="GO:0047617">
    <property type="term" value="F:fatty acyl-CoA hydrolase activity"/>
    <property type="evidence" value="ECO:0007669"/>
    <property type="project" value="TreeGrafter"/>
</dbReference>
<dbReference type="InterPro" id="IPR029069">
    <property type="entry name" value="HotDog_dom_sf"/>
</dbReference>
<dbReference type="Gene3D" id="3.10.129.10">
    <property type="entry name" value="Hotdog Thioesterase"/>
    <property type="match status" value="1"/>
</dbReference>
<dbReference type="CDD" id="cd00586">
    <property type="entry name" value="4HBT"/>
    <property type="match status" value="1"/>
</dbReference>
<dbReference type="RefSeq" id="WP_188861307.1">
    <property type="nucleotide sequence ID" value="NZ_BMLT01000007.1"/>
</dbReference>
<dbReference type="InterPro" id="IPR050563">
    <property type="entry name" value="4-hydroxybenzoyl-CoA_TE"/>
</dbReference>
<dbReference type="PANTHER" id="PTHR31793">
    <property type="entry name" value="4-HYDROXYBENZOYL-COA THIOESTERASE FAMILY MEMBER"/>
    <property type="match status" value="1"/>
</dbReference>
<proteinExistence type="predicted"/>
<accession>A0A917ZIZ5</accession>
<comment type="caution">
    <text evidence="2">The sequence shown here is derived from an EMBL/GenBank/DDBJ whole genome shotgun (WGS) entry which is preliminary data.</text>
</comment>
<dbReference type="EMBL" id="BMLT01000007">
    <property type="protein sequence ID" value="GGO83841.1"/>
    <property type="molecule type" value="Genomic_DNA"/>
</dbReference>
<evidence type="ECO:0000313" key="2">
    <source>
        <dbReference type="EMBL" id="GGO83841.1"/>
    </source>
</evidence>
<dbReference type="PANTHER" id="PTHR31793:SF37">
    <property type="entry name" value="ACYL-COA THIOESTER HYDROLASE YBGC"/>
    <property type="match status" value="1"/>
</dbReference>
<dbReference type="Proteomes" id="UP000599578">
    <property type="component" value="Unassembled WGS sequence"/>
</dbReference>
<dbReference type="AlphaFoldDB" id="A0A917ZIZ5"/>
<reference evidence="2 3" key="1">
    <citation type="journal article" date="2014" name="Int. J. Syst. Evol. Microbiol.">
        <title>Complete genome sequence of Corynebacterium casei LMG S-19264T (=DSM 44701T), isolated from a smear-ripened cheese.</title>
        <authorList>
            <consortium name="US DOE Joint Genome Institute (JGI-PGF)"/>
            <person name="Walter F."/>
            <person name="Albersmeier A."/>
            <person name="Kalinowski J."/>
            <person name="Ruckert C."/>
        </authorList>
    </citation>
    <scope>NUCLEOTIDE SEQUENCE [LARGE SCALE GENOMIC DNA]</scope>
    <source>
        <strain evidence="2 3">CGMCC 1.7286</strain>
    </source>
</reference>
<protein>
    <submittedName>
        <fullName evidence="2">4-hydroxybenzoyl-CoA thioesterase</fullName>
    </submittedName>
</protein>
<evidence type="ECO:0000256" key="1">
    <source>
        <dbReference type="ARBA" id="ARBA00022801"/>
    </source>
</evidence>
<evidence type="ECO:0000313" key="3">
    <source>
        <dbReference type="Proteomes" id="UP000599578"/>
    </source>
</evidence>